<dbReference type="AlphaFoldDB" id="A0A3N2QTU6"/>
<gene>
    <name evidence="2" type="ORF">EAT49_16975</name>
</gene>
<dbReference type="OrthoDB" id="7164001at2"/>
<name>A0A3N2QTU6_9RHOB</name>
<evidence type="ECO:0000313" key="3">
    <source>
        <dbReference type="Proteomes" id="UP000268016"/>
    </source>
</evidence>
<dbReference type="PANTHER" id="PTHR33371:SF4">
    <property type="entry name" value="INTERMEMBRANE PHOSPHOLIPID TRANSPORT SYSTEM BINDING PROTEIN MLAD"/>
    <property type="match status" value="1"/>
</dbReference>
<dbReference type="RefSeq" id="WP_123643497.1">
    <property type="nucleotide sequence ID" value="NZ_ML119089.1"/>
</dbReference>
<dbReference type="PANTHER" id="PTHR33371">
    <property type="entry name" value="INTERMEMBRANE PHOSPHOLIPID TRANSPORT SYSTEM BINDING PROTEIN MLAD-RELATED"/>
    <property type="match status" value="1"/>
</dbReference>
<sequence length="148" mass="15277">MRENPTEVAAGGLVLAFAAGFLIYVTQVTGWTGGAQGYELSGSFPSVEGIDIGTDVRMAGVRVGTVTAMGLNQETFRADLTVRVEEGVLVPEDSLLAVASEGLLGGNFMEIVPGGSYDYLSAGGSFTDTQGHVSLITLLLRYVGGGDP</sequence>
<accession>A0A3N2QTU6</accession>
<evidence type="ECO:0000313" key="2">
    <source>
        <dbReference type="EMBL" id="ROT98628.1"/>
    </source>
</evidence>
<feature type="domain" description="Mce/MlaD" evidence="1">
    <location>
        <begin position="36"/>
        <end position="114"/>
    </location>
</feature>
<comment type="caution">
    <text evidence="2">The sequence shown here is derived from an EMBL/GenBank/DDBJ whole genome shotgun (WGS) entry which is preliminary data.</text>
</comment>
<reference evidence="2 3" key="1">
    <citation type="submission" date="2018-10" db="EMBL/GenBank/DDBJ databases">
        <title>Histidinibacterium lentulum gen. nov., sp. nov., a marine bacterium from the culture broth of Picochlorum sp. 122.</title>
        <authorList>
            <person name="Wang G."/>
        </authorList>
    </citation>
    <scope>NUCLEOTIDE SEQUENCE [LARGE SCALE GENOMIC DNA]</scope>
    <source>
        <strain evidence="2 3">B17</strain>
    </source>
</reference>
<keyword evidence="3" id="KW-1185">Reference proteome</keyword>
<dbReference type="Pfam" id="PF02470">
    <property type="entry name" value="MlaD"/>
    <property type="match status" value="1"/>
</dbReference>
<organism evidence="2 3">
    <name type="scientific">Histidinibacterium lentulum</name>
    <dbReference type="NCBI Taxonomy" id="2480588"/>
    <lineage>
        <taxon>Bacteria</taxon>
        <taxon>Pseudomonadati</taxon>
        <taxon>Pseudomonadota</taxon>
        <taxon>Alphaproteobacteria</taxon>
        <taxon>Rhodobacterales</taxon>
        <taxon>Paracoccaceae</taxon>
        <taxon>Histidinibacterium</taxon>
    </lineage>
</organism>
<proteinExistence type="predicted"/>
<protein>
    <submittedName>
        <fullName evidence="2">Outer membrane lipid asymmetry maintenance protein MlaD</fullName>
    </submittedName>
</protein>
<evidence type="ECO:0000259" key="1">
    <source>
        <dbReference type="Pfam" id="PF02470"/>
    </source>
</evidence>
<dbReference type="EMBL" id="RDRB01000009">
    <property type="protein sequence ID" value="ROT98628.1"/>
    <property type="molecule type" value="Genomic_DNA"/>
</dbReference>
<dbReference type="InterPro" id="IPR052336">
    <property type="entry name" value="MlaD_Phospholipid_Transporter"/>
</dbReference>
<dbReference type="Proteomes" id="UP000268016">
    <property type="component" value="Unassembled WGS sequence"/>
</dbReference>
<dbReference type="InterPro" id="IPR003399">
    <property type="entry name" value="Mce/MlaD"/>
</dbReference>